<dbReference type="EMBL" id="CP001643">
    <property type="protein sequence ID" value="ACU86687.1"/>
    <property type="molecule type" value="Genomic_DNA"/>
</dbReference>
<dbReference type="InterPro" id="IPR013830">
    <property type="entry name" value="SGNH_hydro"/>
</dbReference>
<dbReference type="KEGG" id="bfa:Bfae_29260"/>
<feature type="domain" description="SGNH hydrolase-type esterase" evidence="3">
    <location>
        <begin position="13"/>
        <end position="166"/>
    </location>
</feature>
<reference evidence="4 5" key="1">
    <citation type="journal article" date="2009" name="Stand. Genomic Sci.">
        <title>Complete genome sequence of Brachybacterium faecium type strain (Schefferle 6-10).</title>
        <authorList>
            <person name="Lapidus A."/>
            <person name="Pukall R."/>
            <person name="Labuttii K."/>
            <person name="Copeland A."/>
            <person name="Del Rio T.G."/>
            <person name="Nolan M."/>
            <person name="Chen F."/>
            <person name="Lucas S."/>
            <person name="Tice H."/>
            <person name="Cheng J.F."/>
            <person name="Bruce D."/>
            <person name="Goodwin L."/>
            <person name="Pitluck S."/>
            <person name="Rohde M."/>
            <person name="Goker M."/>
            <person name="Pati A."/>
            <person name="Ivanova N."/>
            <person name="Mavrommatis K."/>
            <person name="Chen A."/>
            <person name="Palaniappan K."/>
            <person name="D'haeseleer P."/>
            <person name="Chain P."/>
            <person name="Bristow J."/>
            <person name="Eisen J.A."/>
            <person name="Markowitz V."/>
            <person name="Hugenholtz P."/>
            <person name="Kyrpides N.C."/>
            <person name="Klenk H.P."/>
        </authorList>
    </citation>
    <scope>NUCLEOTIDE SEQUENCE [LARGE SCALE GENOMIC DNA]</scope>
    <source>
        <strain evidence="5">ATCC 43885 / DSM 4810 / JCM 11609 / LMG 19847 / NBRC 14762 / NCIMB 9860 / 6-10</strain>
    </source>
</reference>
<dbReference type="STRING" id="446465.Bfae_29260"/>
<dbReference type="PANTHER" id="PTHR43695:SF1">
    <property type="entry name" value="RHAMNOGALACTURONAN ACETYLESTERASE"/>
    <property type="match status" value="1"/>
</dbReference>
<evidence type="ECO:0000259" key="3">
    <source>
        <dbReference type="Pfam" id="PF13472"/>
    </source>
</evidence>
<dbReference type="PATRIC" id="fig|446465.5.peg.2890"/>
<name>C7MA17_BRAFD</name>
<dbReference type="PANTHER" id="PTHR43695">
    <property type="entry name" value="PUTATIVE (AFU_ORTHOLOGUE AFUA_2G17250)-RELATED"/>
    <property type="match status" value="1"/>
</dbReference>
<sequence length="230" mass="24654">MSAARTRRVVLAGDSTVAPYVATAYPMCGWGAHLGAALTARCRATAPLHVVDLAKNGATTESHRAEGLWEAVLDATAPEDHVLLQFGHNDQKHEHLSAWGGYTENLSRMLTEVRALGAHPVLCTPVARRHYAQGRLLRTHGDHPAAVFALAETFDVPLLDLHSRTRELIEELGEEPSRRLFTQLPAGASPLYPEGVEDNTHFSIDGAIAVAEIVAELLAPVLAGATARAA</sequence>
<dbReference type="InterPro" id="IPR036514">
    <property type="entry name" value="SGNH_hydro_sf"/>
</dbReference>
<dbReference type="GO" id="GO:0016787">
    <property type="term" value="F:hydrolase activity"/>
    <property type="evidence" value="ECO:0007669"/>
    <property type="project" value="UniProtKB-KW"/>
</dbReference>
<dbReference type="AlphaFoldDB" id="C7MA17"/>
<evidence type="ECO:0000313" key="5">
    <source>
        <dbReference type="Proteomes" id="UP000001919"/>
    </source>
</evidence>
<protein>
    <submittedName>
        <fullName evidence="4">Lysophospholipase L1-like esterase</fullName>
    </submittedName>
</protein>
<evidence type="ECO:0000313" key="4">
    <source>
        <dbReference type="EMBL" id="ACU86687.1"/>
    </source>
</evidence>
<dbReference type="InterPro" id="IPR037459">
    <property type="entry name" value="RhgT-like"/>
</dbReference>
<dbReference type="eggNOG" id="COG2755">
    <property type="taxonomic scope" value="Bacteria"/>
</dbReference>
<dbReference type="CDD" id="cd01821">
    <property type="entry name" value="Rhamnogalacturan_acetylesterase_like"/>
    <property type="match status" value="1"/>
</dbReference>
<gene>
    <name evidence="4" type="ordered locus">Bfae_29260</name>
</gene>
<proteinExistence type="inferred from homology"/>
<comment type="similarity">
    <text evidence="1">Belongs to the 'GDSL' lipolytic enzyme family.</text>
</comment>
<dbReference type="Gene3D" id="3.40.50.1110">
    <property type="entry name" value="SGNH hydrolase"/>
    <property type="match status" value="1"/>
</dbReference>
<keyword evidence="2" id="KW-0378">Hydrolase</keyword>
<evidence type="ECO:0000256" key="2">
    <source>
        <dbReference type="ARBA" id="ARBA00022801"/>
    </source>
</evidence>
<accession>C7MA17</accession>
<organism evidence="4 5">
    <name type="scientific">Brachybacterium faecium (strain ATCC 43885 / DSM 4810 / JCM 11609 / LMG 19847 / NBRC 14762 / NCIMB 9860 / 6-10)</name>
    <dbReference type="NCBI Taxonomy" id="446465"/>
    <lineage>
        <taxon>Bacteria</taxon>
        <taxon>Bacillati</taxon>
        <taxon>Actinomycetota</taxon>
        <taxon>Actinomycetes</taxon>
        <taxon>Micrococcales</taxon>
        <taxon>Dermabacteraceae</taxon>
        <taxon>Brachybacterium</taxon>
    </lineage>
</organism>
<dbReference type="SUPFAM" id="SSF52266">
    <property type="entry name" value="SGNH hydrolase"/>
    <property type="match status" value="1"/>
</dbReference>
<dbReference type="Pfam" id="PF13472">
    <property type="entry name" value="Lipase_GDSL_2"/>
    <property type="match status" value="1"/>
</dbReference>
<evidence type="ECO:0000256" key="1">
    <source>
        <dbReference type="ARBA" id="ARBA00008668"/>
    </source>
</evidence>
<dbReference type="Proteomes" id="UP000001919">
    <property type="component" value="Chromosome"/>
</dbReference>
<keyword evidence="5" id="KW-1185">Reference proteome</keyword>
<dbReference type="HOGENOM" id="CLU_065859_2_1_11"/>
<dbReference type="OrthoDB" id="9802318at2"/>